<dbReference type="AlphaFoldDB" id="A0A517P3X5"/>
<feature type="chain" id="PRO_5022021548" evidence="1">
    <location>
        <begin position="25"/>
        <end position="236"/>
    </location>
</feature>
<gene>
    <name evidence="2" type="ORF">CA12_01210</name>
</gene>
<evidence type="ECO:0000313" key="2">
    <source>
        <dbReference type="EMBL" id="QDT14053.1"/>
    </source>
</evidence>
<accession>A0A517P3X5</accession>
<keyword evidence="1" id="KW-0732">Signal</keyword>
<protein>
    <submittedName>
        <fullName evidence="2">Uncharacterized protein</fullName>
    </submittedName>
</protein>
<dbReference type="EMBL" id="CP036265">
    <property type="protein sequence ID" value="QDT14053.1"/>
    <property type="molecule type" value="Genomic_DNA"/>
</dbReference>
<evidence type="ECO:0000313" key="3">
    <source>
        <dbReference type="Proteomes" id="UP000318741"/>
    </source>
</evidence>
<name>A0A517P3X5_9PLAN</name>
<proteinExistence type="predicted"/>
<keyword evidence="3" id="KW-1185">Reference proteome</keyword>
<organism evidence="2 3">
    <name type="scientific">Alienimonas californiensis</name>
    <dbReference type="NCBI Taxonomy" id="2527989"/>
    <lineage>
        <taxon>Bacteria</taxon>
        <taxon>Pseudomonadati</taxon>
        <taxon>Planctomycetota</taxon>
        <taxon>Planctomycetia</taxon>
        <taxon>Planctomycetales</taxon>
        <taxon>Planctomycetaceae</taxon>
        <taxon>Alienimonas</taxon>
    </lineage>
</organism>
<dbReference type="KEGG" id="acaf:CA12_01210"/>
<feature type="signal peptide" evidence="1">
    <location>
        <begin position="1"/>
        <end position="24"/>
    </location>
</feature>
<dbReference type="OrthoDB" id="211710at2"/>
<sequence precursor="true">MSAARLTALAVALLLVPSLPPAFAQNTAALNTKAEKLQTEYVRGAVDLATEYEKAGDPGAAMALLETVKKVVPDNAALEAKLKELQNDVLSAGETVLTIDASTEWQPVAQVREGAAFRLAAAGSYRISMTGSSTVDGLPPGDVAAGLISDAPLGALIGAYVDPNAAAAAARGGRTGNRGNEKDKPKVFTLGAGGEIERTADETGLLMVRLNLPVGARPTGKLKVMMSGQITPASGR</sequence>
<dbReference type="Proteomes" id="UP000318741">
    <property type="component" value="Chromosome"/>
</dbReference>
<dbReference type="RefSeq" id="WP_145356659.1">
    <property type="nucleotide sequence ID" value="NZ_CP036265.1"/>
</dbReference>
<evidence type="ECO:0000256" key="1">
    <source>
        <dbReference type="SAM" id="SignalP"/>
    </source>
</evidence>
<reference evidence="2 3" key="1">
    <citation type="submission" date="2019-02" db="EMBL/GenBank/DDBJ databases">
        <title>Deep-cultivation of Planctomycetes and their phenomic and genomic characterization uncovers novel biology.</title>
        <authorList>
            <person name="Wiegand S."/>
            <person name="Jogler M."/>
            <person name="Boedeker C."/>
            <person name="Pinto D."/>
            <person name="Vollmers J."/>
            <person name="Rivas-Marin E."/>
            <person name="Kohn T."/>
            <person name="Peeters S.H."/>
            <person name="Heuer A."/>
            <person name="Rast P."/>
            <person name="Oberbeckmann S."/>
            <person name="Bunk B."/>
            <person name="Jeske O."/>
            <person name="Meyerdierks A."/>
            <person name="Storesund J.E."/>
            <person name="Kallscheuer N."/>
            <person name="Luecker S."/>
            <person name="Lage O.M."/>
            <person name="Pohl T."/>
            <person name="Merkel B.J."/>
            <person name="Hornburger P."/>
            <person name="Mueller R.-W."/>
            <person name="Bruemmer F."/>
            <person name="Labrenz M."/>
            <person name="Spormann A.M."/>
            <person name="Op den Camp H."/>
            <person name="Overmann J."/>
            <person name="Amann R."/>
            <person name="Jetten M.S.M."/>
            <person name="Mascher T."/>
            <person name="Medema M.H."/>
            <person name="Devos D.P."/>
            <person name="Kaster A.-K."/>
            <person name="Ovreas L."/>
            <person name="Rohde M."/>
            <person name="Galperin M.Y."/>
            <person name="Jogler C."/>
        </authorList>
    </citation>
    <scope>NUCLEOTIDE SEQUENCE [LARGE SCALE GENOMIC DNA]</scope>
    <source>
        <strain evidence="2 3">CA12</strain>
    </source>
</reference>